<dbReference type="RefSeq" id="WP_369602125.1">
    <property type="nucleotide sequence ID" value="NZ_CP154858.1"/>
</dbReference>
<dbReference type="AlphaFoldDB" id="A0AB39UYV7"/>
<dbReference type="InterPro" id="IPR019660">
    <property type="entry name" value="Put_sensory_transdc_reg_YbjN"/>
</dbReference>
<accession>A0AB39UYV7</accession>
<sequence>MSFVSLIDGDVLHRWLERAGIKVYLCGQCQGIHLSELQGVPGVVESRLFVEEDSILFTTELEIKPSALIPLVSDVVRINAMYPHIKVFPDVTDDQYPRLIACASLLTGAGLTYEQFGVFMGTCQDLARKLVQDLTEIGYLMIEGEAPEGVAGIPDARLH</sequence>
<protein>
    <submittedName>
        <fullName evidence="1">YbjN domain-containing protein</fullName>
    </submittedName>
</protein>
<evidence type="ECO:0000313" key="1">
    <source>
        <dbReference type="EMBL" id="XDT73129.1"/>
    </source>
</evidence>
<gene>
    <name evidence="1" type="ORF">AAIA72_03885</name>
</gene>
<name>A0AB39UYV7_9GAMM</name>
<dbReference type="EMBL" id="CP154858">
    <property type="protein sequence ID" value="XDT73129.1"/>
    <property type="molecule type" value="Genomic_DNA"/>
</dbReference>
<organism evidence="1">
    <name type="scientific">Thermohahella caldifontis</name>
    <dbReference type="NCBI Taxonomy" id="3142973"/>
    <lineage>
        <taxon>Bacteria</taxon>
        <taxon>Pseudomonadati</taxon>
        <taxon>Pseudomonadota</taxon>
        <taxon>Gammaproteobacteria</taxon>
        <taxon>Oceanospirillales</taxon>
        <taxon>Hahellaceae</taxon>
        <taxon>Thermohahella</taxon>
    </lineage>
</organism>
<dbReference type="KEGG" id="tcd:AAIA72_03885"/>
<reference evidence="1" key="1">
    <citation type="submission" date="2024-05" db="EMBL/GenBank/DDBJ databases">
        <title>Genome sequencing of novel strain.</title>
        <authorList>
            <person name="Ganbat D."/>
            <person name="Ganbat S."/>
            <person name="Lee S.-J."/>
        </authorList>
    </citation>
    <scope>NUCLEOTIDE SEQUENCE</scope>
    <source>
        <strain evidence="1">SMD15-11</strain>
    </source>
</reference>
<proteinExistence type="predicted"/>
<dbReference type="Pfam" id="PF10722">
    <property type="entry name" value="YbjN"/>
    <property type="match status" value="1"/>
</dbReference>